<dbReference type="Proteomes" id="UP001385951">
    <property type="component" value="Unassembled WGS sequence"/>
</dbReference>
<dbReference type="EMBL" id="JASBNA010000092">
    <property type="protein sequence ID" value="KAK7677260.1"/>
    <property type="molecule type" value="Genomic_DNA"/>
</dbReference>
<organism evidence="1 2">
    <name type="scientific">Cerrena zonata</name>
    <dbReference type="NCBI Taxonomy" id="2478898"/>
    <lineage>
        <taxon>Eukaryota</taxon>
        <taxon>Fungi</taxon>
        <taxon>Dikarya</taxon>
        <taxon>Basidiomycota</taxon>
        <taxon>Agaricomycotina</taxon>
        <taxon>Agaricomycetes</taxon>
        <taxon>Polyporales</taxon>
        <taxon>Cerrenaceae</taxon>
        <taxon>Cerrena</taxon>
    </lineage>
</organism>
<proteinExistence type="predicted"/>
<keyword evidence="2" id="KW-1185">Reference proteome</keyword>
<name>A0AAW0FKS4_9APHY</name>
<sequence length="70" mass="8023">MLTQTPETRMNVATIGPRRVYIKVGSHLRDGPFYRGFERQPALTAFRNSVTGFPCVCVLLRSLTMFELFQ</sequence>
<dbReference type="AlphaFoldDB" id="A0AAW0FKS4"/>
<accession>A0AAW0FKS4</accession>
<reference evidence="1 2" key="1">
    <citation type="submission" date="2022-09" db="EMBL/GenBank/DDBJ databases">
        <authorList>
            <person name="Palmer J.M."/>
        </authorList>
    </citation>
    <scope>NUCLEOTIDE SEQUENCE [LARGE SCALE GENOMIC DNA]</scope>
    <source>
        <strain evidence="1 2">DSM 7382</strain>
    </source>
</reference>
<evidence type="ECO:0000313" key="2">
    <source>
        <dbReference type="Proteomes" id="UP001385951"/>
    </source>
</evidence>
<comment type="caution">
    <text evidence="1">The sequence shown here is derived from an EMBL/GenBank/DDBJ whole genome shotgun (WGS) entry which is preliminary data.</text>
</comment>
<protein>
    <submittedName>
        <fullName evidence="1">Uncharacterized protein</fullName>
    </submittedName>
</protein>
<evidence type="ECO:0000313" key="1">
    <source>
        <dbReference type="EMBL" id="KAK7677260.1"/>
    </source>
</evidence>
<gene>
    <name evidence="1" type="ORF">QCA50_019761</name>
</gene>